<sequence length="538" mass="58182">MIAAVANLSLARGTAYDVSLIIQDAAGIPLDLTGADLAATLKAGDAVTNLIIDMSTAAEGAILVHVPPQDLGMYSWEVWLQAAMFTPKERILAGLVTVAERIDPRDGGNPSSHRMTVRLGDTVTVSLDAVDLAWWAYDQTRKLLGVDYAATAQEAAKVATDAKTAIDAQVTGFDSHVENSIEAVTSAKDDIVDAVTDAVNSMLGFYISVDDDGTWRAHNNGKLVIGDRLFYGTKSSDVIIPLLIEDTPFSNLERGYYMFGSANITSFSLGMPVLTDGSNMFMSAPVLTSFNADLPRLEIGNQMFYSCQKLTDFVSDLPSLVDGTAMFSTCTQLTRFDKDLPRLEIGEQMFYRCNRLTEFTGQMPVLTNGNSMFNQSALTKFDGNLSSLTNGKSMFYRLRQFTYFSSDLSSLTIGESMFTECSLTSFDLPLPSLEKGNSMFRQTPLTSFDVDLPRMAIGTQMFEGCSSLTSFSSDIPSLTSASRMFYGCKLDAASINAILTRLPVMTDGQSHVIGFQGCPGAAAADKSIATAKGWTVEI</sequence>
<dbReference type="InterPro" id="IPR026906">
    <property type="entry name" value="LRR_5"/>
</dbReference>
<dbReference type="PANTHER" id="PTHR45661">
    <property type="entry name" value="SURFACE ANTIGEN"/>
    <property type="match status" value="1"/>
</dbReference>
<dbReference type="Pfam" id="PF13306">
    <property type="entry name" value="LRR_5"/>
    <property type="match status" value="2"/>
</dbReference>
<accession>A0A8S5P6I6</accession>
<dbReference type="InterPro" id="IPR032675">
    <property type="entry name" value="LRR_dom_sf"/>
</dbReference>
<dbReference type="InterPro" id="IPR053139">
    <property type="entry name" value="Surface_bspA-like"/>
</dbReference>
<name>A0A8S5P6I6_9CAUD</name>
<reference evidence="1" key="1">
    <citation type="journal article" date="2021" name="Proc. Natl. Acad. Sci. U.S.A.">
        <title>A Catalog of Tens of Thousands of Viruses from Human Metagenomes Reveals Hidden Associations with Chronic Diseases.</title>
        <authorList>
            <person name="Tisza M.J."/>
            <person name="Buck C.B."/>
        </authorList>
    </citation>
    <scope>NUCLEOTIDE SEQUENCE</scope>
    <source>
        <strain evidence="1">Ct1Eo1</strain>
    </source>
</reference>
<dbReference type="EMBL" id="BK015340">
    <property type="protein sequence ID" value="DAE02049.1"/>
    <property type="molecule type" value="Genomic_DNA"/>
</dbReference>
<dbReference type="Gene3D" id="3.80.10.10">
    <property type="entry name" value="Ribonuclease Inhibitor"/>
    <property type="match status" value="2"/>
</dbReference>
<organism evidence="1">
    <name type="scientific">Siphoviridae sp. ct1Eo1</name>
    <dbReference type="NCBI Taxonomy" id="2825307"/>
    <lineage>
        <taxon>Viruses</taxon>
        <taxon>Duplodnaviria</taxon>
        <taxon>Heunggongvirae</taxon>
        <taxon>Uroviricota</taxon>
        <taxon>Caudoviricetes</taxon>
    </lineage>
</organism>
<dbReference type="PANTHER" id="PTHR45661:SF3">
    <property type="entry name" value="IG-LIKE DOMAIN-CONTAINING PROTEIN"/>
    <property type="match status" value="1"/>
</dbReference>
<evidence type="ECO:0000313" key="1">
    <source>
        <dbReference type="EMBL" id="DAE02049.1"/>
    </source>
</evidence>
<proteinExistence type="predicted"/>
<protein>
    <submittedName>
        <fullName evidence="1">Leucine rich repeat protein</fullName>
    </submittedName>
</protein>